<keyword evidence="1" id="KW-0732">Signal</keyword>
<protein>
    <submittedName>
        <fullName evidence="3">Serine hydrolase</fullName>
    </submittedName>
</protein>
<name>A0ABP5D6C5_9MICO</name>
<keyword evidence="4" id="KW-1185">Reference proteome</keyword>
<dbReference type="InterPro" id="IPR001466">
    <property type="entry name" value="Beta-lactam-related"/>
</dbReference>
<reference evidence="4" key="1">
    <citation type="journal article" date="2019" name="Int. J. Syst. Evol. Microbiol.">
        <title>The Global Catalogue of Microorganisms (GCM) 10K type strain sequencing project: providing services to taxonomists for standard genome sequencing and annotation.</title>
        <authorList>
            <consortium name="The Broad Institute Genomics Platform"/>
            <consortium name="The Broad Institute Genome Sequencing Center for Infectious Disease"/>
            <person name="Wu L."/>
            <person name="Ma J."/>
        </authorList>
    </citation>
    <scope>NUCLEOTIDE SEQUENCE [LARGE SCALE GENOMIC DNA]</scope>
    <source>
        <strain evidence="4">JCM 14902</strain>
    </source>
</reference>
<evidence type="ECO:0000313" key="3">
    <source>
        <dbReference type="EMBL" id="GAA1974830.1"/>
    </source>
</evidence>
<comment type="caution">
    <text evidence="3">The sequence shown here is derived from an EMBL/GenBank/DDBJ whole genome shotgun (WGS) entry which is preliminary data.</text>
</comment>
<dbReference type="InterPro" id="IPR050789">
    <property type="entry name" value="Diverse_Enzym_Activities"/>
</dbReference>
<evidence type="ECO:0000256" key="1">
    <source>
        <dbReference type="SAM" id="SignalP"/>
    </source>
</evidence>
<dbReference type="Gene3D" id="3.40.710.10">
    <property type="entry name" value="DD-peptidase/beta-lactamase superfamily"/>
    <property type="match status" value="1"/>
</dbReference>
<accession>A0ABP5D6C5</accession>
<dbReference type="SUPFAM" id="SSF56601">
    <property type="entry name" value="beta-lactamase/transpeptidase-like"/>
    <property type="match status" value="1"/>
</dbReference>
<dbReference type="PANTHER" id="PTHR43283:SF7">
    <property type="entry name" value="BETA-LACTAMASE-RELATED DOMAIN-CONTAINING PROTEIN"/>
    <property type="match status" value="1"/>
</dbReference>
<dbReference type="RefSeq" id="WP_344058119.1">
    <property type="nucleotide sequence ID" value="NZ_BAAAOH010000001.1"/>
</dbReference>
<dbReference type="Proteomes" id="UP001500326">
    <property type="component" value="Unassembled WGS sequence"/>
</dbReference>
<dbReference type="InterPro" id="IPR012338">
    <property type="entry name" value="Beta-lactam/transpept-like"/>
</dbReference>
<gene>
    <name evidence="3" type="ORF">GCM10009777_04530</name>
</gene>
<feature type="domain" description="Beta-lactamase-related" evidence="2">
    <location>
        <begin position="63"/>
        <end position="356"/>
    </location>
</feature>
<feature type="chain" id="PRO_5045119620" evidence="1">
    <location>
        <begin position="22"/>
        <end position="381"/>
    </location>
</feature>
<dbReference type="Pfam" id="PF00144">
    <property type="entry name" value="Beta-lactamase"/>
    <property type="match status" value="1"/>
</dbReference>
<sequence>MSARVSRTVLAIVLVTGASLALNGCIRTPDDPDRPDVESIAVQIEEDLDEFLRDGDDAGQVRAVLVYHDGEAVLERYRGADPEDYWDTRSVTKSVMSTLVGIAIGQGMISGVDATLGELLPSYTAEMTPEVSAITLQRLLTQTENFPLDRSADETFWESPDWIRAILAQRAAAGPGDGAFRYSNAGPHLLSAVLVEATGRSVLEFAREYLFEPLGIPADPTTEFVMDGDDELDGIAAYNAADFAWPMDPQGFHSGSTLLKLRPQDLAALGVAYLADGQSPRGDQVIPEDWVATATAQQVAGAEGELGYGYLWWTLEADGARAFAAFGLGGQLIEVVPERDLVVVVATEYDELDPERDLKSVSPRALTAMVSAWIAPRFAAD</sequence>
<dbReference type="GO" id="GO:0016787">
    <property type="term" value="F:hydrolase activity"/>
    <property type="evidence" value="ECO:0007669"/>
    <property type="project" value="UniProtKB-KW"/>
</dbReference>
<dbReference type="PANTHER" id="PTHR43283">
    <property type="entry name" value="BETA-LACTAMASE-RELATED"/>
    <property type="match status" value="1"/>
</dbReference>
<organism evidence="3 4">
    <name type="scientific">Microbacterium pumilum</name>
    <dbReference type="NCBI Taxonomy" id="344165"/>
    <lineage>
        <taxon>Bacteria</taxon>
        <taxon>Bacillati</taxon>
        <taxon>Actinomycetota</taxon>
        <taxon>Actinomycetes</taxon>
        <taxon>Micrococcales</taxon>
        <taxon>Microbacteriaceae</taxon>
        <taxon>Microbacterium</taxon>
    </lineage>
</organism>
<dbReference type="EMBL" id="BAAAOH010000001">
    <property type="protein sequence ID" value="GAA1974830.1"/>
    <property type="molecule type" value="Genomic_DNA"/>
</dbReference>
<evidence type="ECO:0000259" key="2">
    <source>
        <dbReference type="Pfam" id="PF00144"/>
    </source>
</evidence>
<feature type="signal peptide" evidence="1">
    <location>
        <begin position="1"/>
        <end position="21"/>
    </location>
</feature>
<proteinExistence type="predicted"/>
<keyword evidence="3" id="KW-0378">Hydrolase</keyword>
<evidence type="ECO:0000313" key="4">
    <source>
        <dbReference type="Proteomes" id="UP001500326"/>
    </source>
</evidence>